<evidence type="ECO:0000313" key="2">
    <source>
        <dbReference type="EMBL" id="AXY94743.1"/>
    </source>
</evidence>
<protein>
    <submittedName>
        <fullName evidence="4">Anionic antimicrobial peptide 2-like</fullName>
    </submittedName>
    <submittedName>
        <fullName evidence="2">Antibacterial peptide</fullName>
    </submittedName>
</protein>
<accession>A0A3G1T196</accession>
<gene>
    <name evidence="4" type="primary">LOC113519094</name>
</gene>
<dbReference type="OrthoDB" id="7399486at2759"/>
<evidence type="ECO:0000256" key="1">
    <source>
        <dbReference type="SAM" id="SignalP"/>
    </source>
</evidence>
<dbReference type="AlphaFoldDB" id="A0A3G1T196"/>
<dbReference type="KEGG" id="gmw:113519094"/>
<sequence length="82" mass="9429">MNKLLIVLLAVCLVSVHAFVKRETESTPDYLKNIQQQLEEYTKNFNTQVQNAFDSDKIKSEVNNFIESLGKILNTEKKEAPK</sequence>
<name>A0A3G1T196_GALME</name>
<reference evidence="2" key="1">
    <citation type="journal article" date="2018" name="Insect Biochem. Mol. Biol.">
        <title>The expansion of genes encoding soluble silk components in the greater wax moth, Galleria mellonella.</title>
        <authorList>
            <person name="Kludkiewicz B."/>
            <person name="Kucerova L."/>
            <person name="Konikova T."/>
            <person name="Strnad H."/>
            <person name="Hradilova M."/>
            <person name="Zaloudikova A."/>
            <person name="Sehadova H."/>
            <person name="Konik P."/>
            <person name="Sehnal F."/>
            <person name="Zurovec M."/>
        </authorList>
    </citation>
    <scope>NUCLEOTIDE SEQUENCE</scope>
    <source>
        <tissue evidence="2">Larval silk glands</tissue>
    </source>
</reference>
<evidence type="ECO:0000313" key="3">
    <source>
        <dbReference type="Proteomes" id="UP001652740"/>
    </source>
</evidence>
<evidence type="ECO:0000313" key="4">
    <source>
        <dbReference type="RefSeq" id="XP_026759952.1"/>
    </source>
</evidence>
<dbReference type="GeneID" id="113519094"/>
<keyword evidence="3" id="KW-1185">Reference proteome</keyword>
<feature type="chain" id="PRO_5044593391" evidence="1">
    <location>
        <begin position="19"/>
        <end position="82"/>
    </location>
</feature>
<feature type="signal peptide" evidence="1">
    <location>
        <begin position="1"/>
        <end position="18"/>
    </location>
</feature>
<keyword evidence="1" id="KW-0732">Signal</keyword>
<organism evidence="2">
    <name type="scientific">Galleria mellonella</name>
    <name type="common">Greater wax moth</name>
    <dbReference type="NCBI Taxonomy" id="7137"/>
    <lineage>
        <taxon>Eukaryota</taxon>
        <taxon>Metazoa</taxon>
        <taxon>Ecdysozoa</taxon>
        <taxon>Arthropoda</taxon>
        <taxon>Hexapoda</taxon>
        <taxon>Insecta</taxon>
        <taxon>Pterygota</taxon>
        <taxon>Neoptera</taxon>
        <taxon>Endopterygota</taxon>
        <taxon>Lepidoptera</taxon>
        <taxon>Glossata</taxon>
        <taxon>Ditrysia</taxon>
        <taxon>Pyraloidea</taxon>
        <taxon>Pyralidae</taxon>
        <taxon>Galleriinae</taxon>
        <taxon>Galleria</taxon>
    </lineage>
</organism>
<dbReference type="EMBL" id="MG846891">
    <property type="protein sequence ID" value="AXY94743.1"/>
    <property type="molecule type" value="mRNA"/>
</dbReference>
<proteinExistence type="evidence at transcript level"/>
<reference evidence="4" key="2">
    <citation type="submission" date="2025-04" db="UniProtKB">
        <authorList>
            <consortium name="RefSeq"/>
        </authorList>
    </citation>
    <scope>IDENTIFICATION</scope>
    <source>
        <tissue evidence="4">Whole adult</tissue>
    </source>
</reference>
<dbReference type="RefSeq" id="XP_026759952.1">
    <property type="nucleotide sequence ID" value="XM_026904151.2"/>
</dbReference>
<dbReference type="Proteomes" id="UP001652740">
    <property type="component" value="Unplaced"/>
</dbReference>